<dbReference type="Gene3D" id="2.160.20.80">
    <property type="entry name" value="E3 ubiquitin-protein ligase SopA"/>
    <property type="match status" value="2"/>
</dbReference>
<sequence length="330" mass="36585">MKPKEIADYIKEHKSLPPGINNLEGLNLEGIDLSGADLSRANLSKADLRDANLRDTIFFKADLSEALFNGADISGADFTGADLSQAHFNSVKAHAVGFGAAKLNGATFFEADLQSSSFTKAELVGVDFRCADMSACRLREADLRKADFTSSVLNYADLSMANVAGARFDNADIRHSKVIAITGYEKASWIGTDIRDINFAGGYQLRRFIVDQNYLKEFREKNLMCHIIYWIWYITSDCGRSMTRWMLWVTALTLFFAWLYTVVGVDYGDYPTPISPLYFSVVTLTTLGYGDVVPKTITGQLVAMIEVITGYLMLGGLLSIFSNKMARRAE</sequence>
<dbReference type="InterPro" id="IPR013099">
    <property type="entry name" value="K_chnl_dom"/>
</dbReference>
<evidence type="ECO:0000256" key="2">
    <source>
        <dbReference type="SAM" id="Phobius"/>
    </source>
</evidence>
<gene>
    <name evidence="4" type="ORF">DBT_2289</name>
</gene>
<dbReference type="Pfam" id="PF00805">
    <property type="entry name" value="Pentapeptide"/>
    <property type="match status" value="4"/>
</dbReference>
<evidence type="ECO:0000313" key="5">
    <source>
        <dbReference type="Proteomes" id="UP000093080"/>
    </source>
</evidence>
<proteinExistence type="predicted"/>
<organism evidence="4 5">
    <name type="scientific">Dissulfuribacter thermophilus</name>
    <dbReference type="NCBI Taxonomy" id="1156395"/>
    <lineage>
        <taxon>Bacteria</taxon>
        <taxon>Pseudomonadati</taxon>
        <taxon>Thermodesulfobacteriota</taxon>
        <taxon>Dissulfuribacteria</taxon>
        <taxon>Dissulfuribacterales</taxon>
        <taxon>Dissulfuribacteraceae</taxon>
        <taxon>Dissulfuribacter</taxon>
    </lineage>
</organism>
<accession>A0A1B9F304</accession>
<feature type="domain" description="Potassium channel" evidence="3">
    <location>
        <begin position="249"/>
        <end position="325"/>
    </location>
</feature>
<dbReference type="SUPFAM" id="SSF141571">
    <property type="entry name" value="Pentapeptide repeat-like"/>
    <property type="match status" value="1"/>
</dbReference>
<evidence type="ECO:0000259" key="3">
    <source>
        <dbReference type="Pfam" id="PF07885"/>
    </source>
</evidence>
<dbReference type="Gene3D" id="1.10.287.70">
    <property type="match status" value="1"/>
</dbReference>
<dbReference type="PANTHER" id="PTHR47485:SF1">
    <property type="entry name" value="THYLAKOID LUMENAL 17.4 KDA PROTEIN, CHLOROPLASTIC"/>
    <property type="match status" value="1"/>
</dbReference>
<dbReference type="AlphaFoldDB" id="A0A1B9F304"/>
<name>A0A1B9F304_9BACT</name>
<feature type="transmembrane region" description="Helical" evidence="2">
    <location>
        <begin position="301"/>
        <end position="321"/>
    </location>
</feature>
<keyword evidence="2" id="KW-1133">Transmembrane helix</keyword>
<protein>
    <recommendedName>
        <fullName evidence="3">Potassium channel domain-containing protein</fullName>
    </recommendedName>
</protein>
<evidence type="ECO:0000313" key="4">
    <source>
        <dbReference type="EMBL" id="OCC14300.1"/>
    </source>
</evidence>
<comment type="caution">
    <text evidence="4">The sequence shown here is derived from an EMBL/GenBank/DDBJ whole genome shotgun (WGS) entry which is preliminary data.</text>
</comment>
<dbReference type="PATRIC" id="fig|1156395.6.peg.2318"/>
<feature type="transmembrane region" description="Helical" evidence="2">
    <location>
        <begin position="245"/>
        <end position="263"/>
    </location>
</feature>
<dbReference type="Proteomes" id="UP000093080">
    <property type="component" value="Unassembled WGS sequence"/>
</dbReference>
<dbReference type="Pfam" id="PF07885">
    <property type="entry name" value="Ion_trans_2"/>
    <property type="match status" value="1"/>
</dbReference>
<dbReference type="OrthoDB" id="9799090at2"/>
<dbReference type="STRING" id="1156395.DBT_2289"/>
<dbReference type="RefSeq" id="WP_067620452.1">
    <property type="nucleotide sequence ID" value="NZ_MAGO01000014.1"/>
</dbReference>
<reference evidence="4 5" key="1">
    <citation type="submission" date="2016-06" db="EMBL/GenBank/DDBJ databases">
        <title>Respiratory ammonification of nitrate coupled to the oxidation of elemental sulfur in deep-sea autotrophic thermophilic bacteria.</title>
        <authorList>
            <person name="Slobodkina G.B."/>
            <person name="Mardanov A.V."/>
            <person name="Ravin N.V."/>
            <person name="Frolova A.A."/>
            <person name="Viryasiv M.B."/>
            <person name="Chernyh N.A."/>
            <person name="Bonch-Osmolovskaya E.A."/>
            <person name="Slobodkin A.I."/>
        </authorList>
    </citation>
    <scope>NUCLEOTIDE SEQUENCE [LARGE SCALE GENOMIC DNA]</scope>
    <source>
        <strain evidence="4 5">S69</strain>
    </source>
</reference>
<keyword evidence="2" id="KW-0812">Transmembrane</keyword>
<dbReference type="SUPFAM" id="SSF81324">
    <property type="entry name" value="Voltage-gated potassium channels"/>
    <property type="match status" value="1"/>
</dbReference>
<dbReference type="PANTHER" id="PTHR47485">
    <property type="entry name" value="THYLAKOID LUMENAL 17.4 KDA PROTEIN, CHLOROPLASTIC"/>
    <property type="match status" value="1"/>
</dbReference>
<dbReference type="EMBL" id="MAGO01000014">
    <property type="protein sequence ID" value="OCC14300.1"/>
    <property type="molecule type" value="Genomic_DNA"/>
</dbReference>
<keyword evidence="2" id="KW-0472">Membrane</keyword>
<keyword evidence="5" id="KW-1185">Reference proteome</keyword>
<evidence type="ECO:0000256" key="1">
    <source>
        <dbReference type="ARBA" id="ARBA00022737"/>
    </source>
</evidence>
<keyword evidence="1" id="KW-0677">Repeat</keyword>
<dbReference type="InterPro" id="IPR001646">
    <property type="entry name" value="5peptide_repeat"/>
</dbReference>